<protein>
    <submittedName>
        <fullName evidence="1">DUF1153 domain-containing protein</fullName>
    </submittedName>
</protein>
<reference evidence="2" key="1">
    <citation type="submission" date="2023-07" db="EMBL/GenBank/DDBJ databases">
        <title>Paracoccus sp. MBLB3053 whole genome sequence.</title>
        <authorList>
            <person name="Hwang C.Y."/>
            <person name="Cho E.-S."/>
            <person name="Seo M.-J."/>
        </authorList>
    </citation>
    <scope>NUCLEOTIDE SEQUENCE [LARGE SCALE GENOMIC DNA]</scope>
    <source>
        <strain evidence="2">MBLB3053</strain>
    </source>
</reference>
<dbReference type="Proteomes" id="UP001269144">
    <property type="component" value="Unassembled WGS sequence"/>
</dbReference>
<keyword evidence="2" id="KW-1185">Reference proteome</keyword>
<proteinExistence type="predicted"/>
<comment type="caution">
    <text evidence="1">The sequence shown here is derived from an EMBL/GenBank/DDBJ whole genome shotgun (WGS) entry which is preliminary data.</text>
</comment>
<accession>A0ABU2HTM3</accession>
<gene>
    <name evidence="1" type="ORF">RGQ15_12545</name>
</gene>
<evidence type="ECO:0000313" key="1">
    <source>
        <dbReference type="EMBL" id="MDS9468397.1"/>
    </source>
</evidence>
<dbReference type="RefSeq" id="WP_311160597.1">
    <property type="nucleotide sequence ID" value="NZ_JAVQLW010000001.1"/>
</dbReference>
<name>A0ABU2HTM3_9RHOB</name>
<evidence type="ECO:0000313" key="2">
    <source>
        <dbReference type="Proteomes" id="UP001269144"/>
    </source>
</evidence>
<dbReference type="Gene3D" id="1.10.10.10">
    <property type="entry name" value="Winged helix-like DNA-binding domain superfamily/Winged helix DNA-binding domain"/>
    <property type="match status" value="1"/>
</dbReference>
<dbReference type="InterPro" id="IPR036388">
    <property type="entry name" value="WH-like_DNA-bd_sf"/>
</dbReference>
<dbReference type="InterPro" id="IPR009534">
    <property type="entry name" value="DUF1153"/>
</dbReference>
<dbReference type="EMBL" id="JAVQLW010000001">
    <property type="protein sequence ID" value="MDS9468397.1"/>
    <property type="molecule type" value="Genomic_DNA"/>
</dbReference>
<sequence length="92" mass="10325">MFLKKSSGPRTAVLQDGTIISLADLPVSVTRWVASRKALVVAAVEHGLLTRDEAIARYGLSIEEFESWVQSFDRHGMDALKITQLQRFSNHR</sequence>
<dbReference type="InterPro" id="IPR010921">
    <property type="entry name" value="Trp_repressor/repl_initiator"/>
</dbReference>
<dbReference type="SUPFAM" id="SSF48295">
    <property type="entry name" value="TrpR-like"/>
    <property type="match status" value="1"/>
</dbReference>
<dbReference type="Pfam" id="PF06627">
    <property type="entry name" value="DUF1153"/>
    <property type="match status" value="1"/>
</dbReference>
<organism evidence="1 2">
    <name type="scientific">Paracoccus aurantius</name>
    <dbReference type="NCBI Taxonomy" id="3073814"/>
    <lineage>
        <taxon>Bacteria</taxon>
        <taxon>Pseudomonadati</taxon>
        <taxon>Pseudomonadota</taxon>
        <taxon>Alphaproteobacteria</taxon>
        <taxon>Rhodobacterales</taxon>
        <taxon>Paracoccaceae</taxon>
        <taxon>Paracoccus</taxon>
    </lineage>
</organism>